<organism evidence="1 2">
    <name type="scientific">Toxocara canis</name>
    <name type="common">Canine roundworm</name>
    <dbReference type="NCBI Taxonomy" id="6265"/>
    <lineage>
        <taxon>Eukaryota</taxon>
        <taxon>Metazoa</taxon>
        <taxon>Ecdysozoa</taxon>
        <taxon>Nematoda</taxon>
        <taxon>Chromadorea</taxon>
        <taxon>Rhabditida</taxon>
        <taxon>Spirurina</taxon>
        <taxon>Ascaridomorpha</taxon>
        <taxon>Ascaridoidea</taxon>
        <taxon>Toxocaridae</taxon>
        <taxon>Toxocara</taxon>
    </lineage>
</organism>
<evidence type="ECO:0000313" key="2">
    <source>
        <dbReference type="Proteomes" id="UP000031036"/>
    </source>
</evidence>
<dbReference type="EMBL" id="JPKZ01001706">
    <property type="protein sequence ID" value="KHN80608.1"/>
    <property type="molecule type" value="Genomic_DNA"/>
</dbReference>
<sequence>MSYVSAGPVLFTSNLDIDCQKSSSNFDAAQRQSSRQTYRGEKFMNSGISLDYNFHTGHHWDDKYSYLDVFLGNLKAASIQKDEQFEKDVSKLEPTRWNGKLIANMLAEYQAP</sequence>
<protein>
    <submittedName>
        <fullName evidence="1">Uncharacterized protein</fullName>
    </submittedName>
</protein>
<reference evidence="1 2" key="1">
    <citation type="submission" date="2014-11" db="EMBL/GenBank/DDBJ databases">
        <title>Genetic blueprint of the zoonotic pathogen Toxocara canis.</title>
        <authorList>
            <person name="Zhu X.-Q."/>
            <person name="Korhonen P.K."/>
            <person name="Cai H."/>
            <person name="Young N.D."/>
            <person name="Nejsum P."/>
            <person name="von Samson-Himmelstjerna G."/>
            <person name="Boag P.R."/>
            <person name="Tan P."/>
            <person name="Li Q."/>
            <person name="Min J."/>
            <person name="Yang Y."/>
            <person name="Wang X."/>
            <person name="Fang X."/>
            <person name="Hall R.S."/>
            <person name="Hofmann A."/>
            <person name="Sternberg P.W."/>
            <person name="Jex A.R."/>
            <person name="Gasser R.B."/>
        </authorList>
    </citation>
    <scope>NUCLEOTIDE SEQUENCE [LARGE SCALE GENOMIC DNA]</scope>
    <source>
        <strain evidence="1">PN_DK_2014</strain>
    </source>
</reference>
<evidence type="ECO:0000313" key="1">
    <source>
        <dbReference type="EMBL" id="KHN80608.1"/>
    </source>
</evidence>
<proteinExistence type="predicted"/>
<accession>A0A0B2VGE5</accession>
<keyword evidence="2" id="KW-1185">Reference proteome</keyword>
<name>A0A0B2VGE5_TOXCA</name>
<comment type="caution">
    <text evidence="1">The sequence shown here is derived from an EMBL/GenBank/DDBJ whole genome shotgun (WGS) entry which is preliminary data.</text>
</comment>
<gene>
    <name evidence="1" type="ORF">Tcan_10908</name>
</gene>
<dbReference type="AlphaFoldDB" id="A0A0B2VGE5"/>
<dbReference type="Proteomes" id="UP000031036">
    <property type="component" value="Unassembled WGS sequence"/>
</dbReference>